<dbReference type="PANTHER" id="PTHR43135">
    <property type="entry name" value="ALPHA-D-RIBOSE 1-METHYLPHOSPHONATE 5-TRIPHOSPHATE DIPHOSPHATASE"/>
    <property type="match status" value="1"/>
</dbReference>
<dbReference type="Gene3D" id="2.30.40.10">
    <property type="entry name" value="Urease, subunit C, domain 1"/>
    <property type="match status" value="1"/>
</dbReference>
<dbReference type="KEGG" id="abac:LuPra_06113"/>
<dbReference type="SUPFAM" id="SSF51556">
    <property type="entry name" value="Metallo-dependent hydrolases"/>
    <property type="match status" value="1"/>
</dbReference>
<dbReference type="Gene3D" id="3.20.20.140">
    <property type="entry name" value="Metal-dependent hydrolases"/>
    <property type="match status" value="1"/>
</dbReference>
<evidence type="ECO:0000313" key="2">
    <source>
        <dbReference type="EMBL" id="AMY12831.1"/>
    </source>
</evidence>
<dbReference type="InterPro" id="IPR057744">
    <property type="entry name" value="OTAase-like"/>
</dbReference>
<dbReference type="CDD" id="cd01299">
    <property type="entry name" value="Met_dep_hydrolase_A"/>
    <property type="match status" value="1"/>
</dbReference>
<dbReference type="EMBL" id="CP015136">
    <property type="protein sequence ID" value="AMY12831.1"/>
    <property type="molecule type" value="Genomic_DNA"/>
</dbReference>
<feature type="domain" description="Amidohydrolase-related" evidence="1">
    <location>
        <begin position="99"/>
        <end position="442"/>
    </location>
</feature>
<dbReference type="RefSeq" id="WP_110174249.1">
    <property type="nucleotide sequence ID" value="NZ_CP015136.1"/>
</dbReference>
<protein>
    <submittedName>
        <fullName evidence="2">N-ethylammeline chlorohydrolase</fullName>
    </submittedName>
</protein>
<dbReference type="InterPro" id="IPR006680">
    <property type="entry name" value="Amidohydro-rel"/>
</dbReference>
<dbReference type="InterPro" id="IPR051781">
    <property type="entry name" value="Metallo-dep_Hydrolase"/>
</dbReference>
<reference evidence="2 3" key="1">
    <citation type="journal article" date="2016" name="Genome Announc.">
        <title>First Complete Genome Sequence of a Subdivision 6 Acidobacterium Strain.</title>
        <authorList>
            <person name="Huang S."/>
            <person name="Vieira S."/>
            <person name="Bunk B."/>
            <person name="Riedel T."/>
            <person name="Sproer C."/>
            <person name="Overmann J."/>
        </authorList>
    </citation>
    <scope>NUCLEOTIDE SEQUENCE [LARGE SCALE GENOMIC DNA]</scope>
    <source>
        <strain evidence="3">DSM 100886 HEG_-6_39</strain>
    </source>
</reference>
<keyword evidence="2" id="KW-0378">Hydrolase</keyword>
<reference evidence="3" key="2">
    <citation type="submission" date="2016-04" db="EMBL/GenBank/DDBJ databases">
        <title>First Complete Genome Sequence of a Subdivision 6 Acidobacterium.</title>
        <authorList>
            <person name="Huang S."/>
            <person name="Vieira S."/>
            <person name="Bunk B."/>
            <person name="Riedel T."/>
            <person name="Sproeer C."/>
            <person name="Overmann J."/>
        </authorList>
    </citation>
    <scope>NUCLEOTIDE SEQUENCE [LARGE SCALE GENOMIC DNA]</scope>
    <source>
        <strain evidence="3">DSM 100886 HEG_-6_39</strain>
    </source>
</reference>
<keyword evidence="3" id="KW-1185">Reference proteome</keyword>
<dbReference type="InterPro" id="IPR011059">
    <property type="entry name" value="Metal-dep_hydrolase_composite"/>
</dbReference>
<dbReference type="GO" id="GO:0016810">
    <property type="term" value="F:hydrolase activity, acting on carbon-nitrogen (but not peptide) bonds"/>
    <property type="evidence" value="ECO:0007669"/>
    <property type="project" value="InterPro"/>
</dbReference>
<name>A0A143PWT7_LUTPR</name>
<dbReference type="PATRIC" id="fig|1813736.3.peg.6420"/>
<sequence>MAQPDGARRFRFRLPSALLTIAFTLPSVVPEPARAQRVPAGPADTVVLLAPDRVFVGTEDTAHAGWVVLVRGDRIAAVGPRDGVTVPADARRVELPGATLMPGMIEGHTHLFLHPYDQTPWNDQVLKESLSLRTARAVNHARATLRAGFTTARDLGTEGAGFADHGLRQAIEQGIIPGPRLLIASKAIVASGSYGPAGFASEWEVPQGAEEADGADGLTKAARTQIGHGADWLKVYADYRWGVNGEARPTFTEAELRTLVEVAAASGRKVAAHAATTEGMRRAAMAGVATIEHGDAGTPDVWRLMADRQIGFCPTLAAVEATARYAGWKPGQAQTPRMVQKREGLHAAIAAGVPICVGGDAGVFAHGENAWEIELLVAAGMSPAASLRSATSGNARILGLDDKLGAIREGLLADLVAVEGDPLREIGAVRRVRMVMQAGRVVE</sequence>
<dbReference type="Pfam" id="PF01979">
    <property type="entry name" value="Amidohydro_1"/>
    <property type="match status" value="1"/>
</dbReference>
<dbReference type="STRING" id="1855912.LuPra_06113"/>
<dbReference type="OrthoDB" id="9797498at2"/>
<dbReference type="SUPFAM" id="SSF51338">
    <property type="entry name" value="Composite domain of metallo-dependent hydrolases"/>
    <property type="match status" value="1"/>
</dbReference>
<gene>
    <name evidence="2" type="ORF">LuPra_06113</name>
</gene>
<dbReference type="AlphaFoldDB" id="A0A143PWT7"/>
<accession>A0A143PWT7</accession>
<evidence type="ECO:0000313" key="3">
    <source>
        <dbReference type="Proteomes" id="UP000076079"/>
    </source>
</evidence>
<dbReference type="Proteomes" id="UP000076079">
    <property type="component" value="Chromosome"/>
</dbReference>
<dbReference type="PANTHER" id="PTHR43135:SF3">
    <property type="entry name" value="ALPHA-D-RIBOSE 1-METHYLPHOSPHONATE 5-TRIPHOSPHATE DIPHOSPHATASE"/>
    <property type="match status" value="1"/>
</dbReference>
<proteinExistence type="predicted"/>
<evidence type="ECO:0000259" key="1">
    <source>
        <dbReference type="Pfam" id="PF01979"/>
    </source>
</evidence>
<dbReference type="InterPro" id="IPR032466">
    <property type="entry name" value="Metal_Hydrolase"/>
</dbReference>
<organism evidence="2 3">
    <name type="scientific">Luteitalea pratensis</name>
    <dbReference type="NCBI Taxonomy" id="1855912"/>
    <lineage>
        <taxon>Bacteria</taxon>
        <taxon>Pseudomonadati</taxon>
        <taxon>Acidobacteriota</taxon>
        <taxon>Vicinamibacteria</taxon>
        <taxon>Vicinamibacterales</taxon>
        <taxon>Vicinamibacteraceae</taxon>
        <taxon>Luteitalea</taxon>
    </lineage>
</organism>